<keyword evidence="2" id="KW-1185">Reference proteome</keyword>
<accession>A0A238JI84</accession>
<reference evidence="2" key="1">
    <citation type="submission" date="2017-05" db="EMBL/GenBank/DDBJ databases">
        <authorList>
            <person name="Rodrigo-Torres L."/>
            <person name="Arahal R. D."/>
            <person name="Lucena T."/>
        </authorList>
    </citation>
    <scope>NUCLEOTIDE SEQUENCE [LARGE SCALE GENOMIC DNA]</scope>
    <source>
        <strain evidence="2">CECT 8649</strain>
    </source>
</reference>
<keyword evidence="1" id="KW-0223">Dioxygenase</keyword>
<dbReference type="AlphaFoldDB" id="A0A238JI84"/>
<keyword evidence="1" id="KW-0560">Oxidoreductase</keyword>
<proteinExistence type="predicted"/>
<evidence type="ECO:0000313" key="1">
    <source>
        <dbReference type="EMBL" id="SMX30145.1"/>
    </source>
</evidence>
<evidence type="ECO:0000313" key="2">
    <source>
        <dbReference type="Proteomes" id="UP000225972"/>
    </source>
</evidence>
<dbReference type="Gene3D" id="2.60.120.620">
    <property type="entry name" value="q2cbj1_9rhob like domain"/>
    <property type="match status" value="1"/>
</dbReference>
<dbReference type="Proteomes" id="UP000225972">
    <property type="component" value="Unassembled WGS sequence"/>
</dbReference>
<dbReference type="RefSeq" id="WP_099248943.1">
    <property type="nucleotide sequence ID" value="NZ_FXXP01000003.1"/>
</dbReference>
<protein>
    <submittedName>
        <fullName evidence="1">Phytanoyl-CoA dioxygenase (PhyH)</fullName>
    </submittedName>
</protein>
<dbReference type="EMBL" id="FXXP01000003">
    <property type="protein sequence ID" value="SMX30145.1"/>
    <property type="molecule type" value="Genomic_DNA"/>
</dbReference>
<gene>
    <name evidence="1" type="ORF">TRP8649_04285</name>
</gene>
<dbReference type="GO" id="GO:0016706">
    <property type="term" value="F:2-oxoglutarate-dependent dioxygenase activity"/>
    <property type="evidence" value="ECO:0007669"/>
    <property type="project" value="UniProtKB-ARBA"/>
</dbReference>
<organism evidence="1 2">
    <name type="scientific">Pelagimonas phthalicica</name>
    <dbReference type="NCBI Taxonomy" id="1037362"/>
    <lineage>
        <taxon>Bacteria</taxon>
        <taxon>Pseudomonadati</taxon>
        <taxon>Pseudomonadota</taxon>
        <taxon>Alphaproteobacteria</taxon>
        <taxon>Rhodobacterales</taxon>
        <taxon>Roseobacteraceae</taxon>
        <taxon>Pelagimonas</taxon>
    </lineage>
</organism>
<name>A0A238JI84_9RHOB</name>
<dbReference type="InterPro" id="IPR008775">
    <property type="entry name" value="Phytyl_CoA_dOase-like"/>
</dbReference>
<dbReference type="OrthoDB" id="9791262at2"/>
<sequence>MRLPDKPYWLRNAVRRDVAQELRSLCLAAKRPGTRIELTSDIALLLTQNLPLHLISSGAIITRVVGFDKQQNQNWTLPWHQDRVIAVAEQQEVPGYKNWSCKAGIWHCEPPEHVLETMLFTRLLLEDIGPDQGGMEFAAGSHCAGLVPSDQADDQAKRFPKELEAGKAGDLLVMPMLTLHRSGKTHSAKSRAVLRIDLATQSLPSPLQWLSLRNE</sequence>
<dbReference type="Pfam" id="PF05721">
    <property type="entry name" value="PhyH"/>
    <property type="match status" value="1"/>
</dbReference>
<dbReference type="SUPFAM" id="SSF51197">
    <property type="entry name" value="Clavaminate synthase-like"/>
    <property type="match status" value="1"/>
</dbReference>